<keyword evidence="1" id="KW-0472">Membrane</keyword>
<keyword evidence="1" id="KW-0812">Transmembrane</keyword>
<evidence type="ECO:0000313" key="3">
    <source>
        <dbReference type="Proteomes" id="UP001482620"/>
    </source>
</evidence>
<accession>A0ABV0USR5</accession>
<keyword evidence="3" id="KW-1185">Reference proteome</keyword>
<feature type="transmembrane region" description="Helical" evidence="1">
    <location>
        <begin position="12"/>
        <end position="35"/>
    </location>
</feature>
<proteinExistence type="predicted"/>
<evidence type="ECO:0000256" key="1">
    <source>
        <dbReference type="SAM" id="Phobius"/>
    </source>
</evidence>
<reference evidence="2 3" key="1">
    <citation type="submission" date="2021-06" db="EMBL/GenBank/DDBJ databases">
        <authorList>
            <person name="Palmer J.M."/>
        </authorList>
    </citation>
    <scope>NUCLEOTIDE SEQUENCE [LARGE SCALE GENOMIC DNA]</scope>
    <source>
        <strain evidence="3">if_2019</strain>
        <tissue evidence="2">Muscle</tissue>
    </source>
</reference>
<evidence type="ECO:0008006" key="4">
    <source>
        <dbReference type="Google" id="ProtNLM"/>
    </source>
</evidence>
<gene>
    <name evidence="2" type="ORF">ILYODFUR_012136</name>
</gene>
<evidence type="ECO:0000313" key="2">
    <source>
        <dbReference type="EMBL" id="MEQ2247724.1"/>
    </source>
</evidence>
<comment type="caution">
    <text evidence="2">The sequence shown here is derived from an EMBL/GenBank/DDBJ whole genome shotgun (WGS) entry which is preliminary data.</text>
</comment>
<sequence>MEQLTKKLFPLNVCANFVFLSIEITLAQCLSVYLFPDCATDIATVNYISSLSFFFFFIERTSSSVFLCFAFAMSVSFQSSGQRRKPLMLSRVLLKVSCY</sequence>
<name>A0ABV0USR5_9TELE</name>
<feature type="transmembrane region" description="Helical" evidence="1">
    <location>
        <begin position="47"/>
        <end position="75"/>
    </location>
</feature>
<organism evidence="2 3">
    <name type="scientific">Ilyodon furcidens</name>
    <name type="common">goldbreast splitfin</name>
    <dbReference type="NCBI Taxonomy" id="33524"/>
    <lineage>
        <taxon>Eukaryota</taxon>
        <taxon>Metazoa</taxon>
        <taxon>Chordata</taxon>
        <taxon>Craniata</taxon>
        <taxon>Vertebrata</taxon>
        <taxon>Euteleostomi</taxon>
        <taxon>Actinopterygii</taxon>
        <taxon>Neopterygii</taxon>
        <taxon>Teleostei</taxon>
        <taxon>Neoteleostei</taxon>
        <taxon>Acanthomorphata</taxon>
        <taxon>Ovalentaria</taxon>
        <taxon>Atherinomorphae</taxon>
        <taxon>Cyprinodontiformes</taxon>
        <taxon>Goodeidae</taxon>
        <taxon>Ilyodon</taxon>
    </lineage>
</organism>
<dbReference type="EMBL" id="JAHRIQ010082038">
    <property type="protein sequence ID" value="MEQ2247724.1"/>
    <property type="molecule type" value="Genomic_DNA"/>
</dbReference>
<dbReference type="Proteomes" id="UP001482620">
    <property type="component" value="Unassembled WGS sequence"/>
</dbReference>
<keyword evidence="1" id="KW-1133">Transmembrane helix</keyword>
<protein>
    <recommendedName>
        <fullName evidence="4">Secreted protein</fullName>
    </recommendedName>
</protein>